<proteinExistence type="predicted"/>
<dbReference type="Proteomes" id="UP001165186">
    <property type="component" value="Unassembled WGS sequence"/>
</dbReference>
<sequence length="175" mass="18264">MLPTLLPLLLLLLPSLPPTTALDPGWTLLNLTHTPTLLGNPTTPARNGSITFTLAGSAAHSAHACAHTFAAPTAAAGGPIACSDAWPDLLYYWRDGGGGGGRVEVDVWYAYLDCTPDGGAVSESGKVELPAVSGVEEEGGGGGRRWWGSVFVPAQEASSTAWYPGQYEEVCLKRE</sequence>
<dbReference type="EMBL" id="BSXG01000087">
    <property type="protein sequence ID" value="GME39254.1"/>
    <property type="molecule type" value="Genomic_DNA"/>
</dbReference>
<keyword evidence="2" id="KW-1185">Reference proteome</keyword>
<organism evidence="1 2">
    <name type="scientific">Neofusicoccum parvum</name>
    <dbReference type="NCBI Taxonomy" id="310453"/>
    <lineage>
        <taxon>Eukaryota</taxon>
        <taxon>Fungi</taxon>
        <taxon>Dikarya</taxon>
        <taxon>Ascomycota</taxon>
        <taxon>Pezizomycotina</taxon>
        <taxon>Dothideomycetes</taxon>
        <taxon>Dothideomycetes incertae sedis</taxon>
        <taxon>Botryosphaeriales</taxon>
        <taxon>Botryosphaeriaceae</taxon>
        <taxon>Neofusicoccum</taxon>
    </lineage>
</organism>
<reference evidence="1" key="1">
    <citation type="submission" date="2024-09" db="EMBL/GenBank/DDBJ databases">
        <title>Draft Genome Sequences of Neofusicoccum parvum.</title>
        <authorList>
            <person name="Ashida A."/>
            <person name="Camagna M."/>
            <person name="Tanaka A."/>
            <person name="Takemoto D."/>
        </authorList>
    </citation>
    <scope>NUCLEOTIDE SEQUENCE</scope>
    <source>
        <strain evidence="1">PPO83</strain>
    </source>
</reference>
<gene>
    <name evidence="1" type="primary">g7424</name>
    <name evidence="1" type="ORF">NpPPO83_00007424</name>
</gene>
<name>A0ACB5SFZ9_9PEZI</name>
<evidence type="ECO:0000313" key="1">
    <source>
        <dbReference type="EMBL" id="GME39254.1"/>
    </source>
</evidence>
<protein>
    <submittedName>
        <fullName evidence="1">Uncharacterized protein</fullName>
    </submittedName>
</protein>
<comment type="caution">
    <text evidence="1">The sequence shown here is derived from an EMBL/GenBank/DDBJ whole genome shotgun (WGS) entry which is preliminary data.</text>
</comment>
<evidence type="ECO:0000313" key="2">
    <source>
        <dbReference type="Proteomes" id="UP001165186"/>
    </source>
</evidence>
<accession>A0ACB5SFZ9</accession>